<gene>
    <name evidence="2" type="ORF">g.163276</name>
</gene>
<evidence type="ECO:0000313" key="2">
    <source>
        <dbReference type="EMBL" id="MBY13303.1"/>
    </source>
</evidence>
<protein>
    <submittedName>
        <fullName evidence="2">Uncharacterized protein</fullName>
    </submittedName>
</protein>
<proteinExistence type="predicted"/>
<dbReference type="EMBL" id="GGMR01000684">
    <property type="protein sequence ID" value="MBY13303.1"/>
    <property type="molecule type" value="Transcribed_RNA"/>
</dbReference>
<keyword evidence="1" id="KW-1133">Transmembrane helix</keyword>
<keyword evidence="1" id="KW-0472">Membrane</keyword>
<accession>A0A2S2N7W4</accession>
<keyword evidence="1" id="KW-0812">Transmembrane</keyword>
<name>A0A2S2N7W4_SCHGA</name>
<sequence>MRRTIDRLQRLNDDNVIPNKLIKYKNKVGVTSFVCNMINNVDDKKFKKFDKPIDDDPRYVALISETADDRLQKFLWENYNHEIMSPIRFTIHRRVQILEVTMLLMTPTSYQSVSRVEDLSYIYIYIYFFFYIYFFL</sequence>
<dbReference type="AlphaFoldDB" id="A0A2S2N7W4"/>
<feature type="transmembrane region" description="Helical" evidence="1">
    <location>
        <begin position="119"/>
        <end position="135"/>
    </location>
</feature>
<reference evidence="2" key="1">
    <citation type="submission" date="2018-04" db="EMBL/GenBank/DDBJ databases">
        <title>Transcriptome of Schizaphis graminum biotype I.</title>
        <authorList>
            <person name="Scully E.D."/>
            <person name="Geib S.M."/>
            <person name="Palmer N.A."/>
            <person name="Koch K."/>
            <person name="Bradshaw J."/>
            <person name="Heng-Moss T."/>
            <person name="Sarath G."/>
        </authorList>
    </citation>
    <scope>NUCLEOTIDE SEQUENCE</scope>
</reference>
<organism evidence="2">
    <name type="scientific">Schizaphis graminum</name>
    <name type="common">Green bug aphid</name>
    <dbReference type="NCBI Taxonomy" id="13262"/>
    <lineage>
        <taxon>Eukaryota</taxon>
        <taxon>Metazoa</taxon>
        <taxon>Ecdysozoa</taxon>
        <taxon>Arthropoda</taxon>
        <taxon>Hexapoda</taxon>
        <taxon>Insecta</taxon>
        <taxon>Pterygota</taxon>
        <taxon>Neoptera</taxon>
        <taxon>Paraneoptera</taxon>
        <taxon>Hemiptera</taxon>
        <taxon>Sternorrhyncha</taxon>
        <taxon>Aphidomorpha</taxon>
        <taxon>Aphidoidea</taxon>
        <taxon>Aphididae</taxon>
        <taxon>Aphidini</taxon>
        <taxon>Schizaphis</taxon>
    </lineage>
</organism>
<evidence type="ECO:0000256" key="1">
    <source>
        <dbReference type="SAM" id="Phobius"/>
    </source>
</evidence>